<dbReference type="CDD" id="cd15047">
    <property type="entry name" value="7tmC_GABA-B-like"/>
    <property type="match status" value="1"/>
</dbReference>
<feature type="transmembrane region" description="Helical" evidence="9">
    <location>
        <begin position="287"/>
        <end position="308"/>
    </location>
</feature>
<keyword evidence="4" id="KW-0297">G-protein coupled receptor</keyword>
<dbReference type="EMBL" id="NIVC01001840">
    <property type="protein sequence ID" value="PAA63463.1"/>
    <property type="molecule type" value="Genomic_DNA"/>
</dbReference>
<dbReference type="PRINTS" id="PR01177">
    <property type="entry name" value="GABAB1RECPTR"/>
</dbReference>
<evidence type="ECO:0000256" key="7">
    <source>
        <dbReference type="ARBA" id="ARBA00023180"/>
    </source>
</evidence>
<gene>
    <name evidence="11" type="ORF">BOX15_Mlig033412g1</name>
</gene>
<dbReference type="GO" id="GO:0007214">
    <property type="term" value="P:gamma-aminobutyric acid signaling pathway"/>
    <property type="evidence" value="ECO:0007669"/>
    <property type="project" value="TreeGrafter"/>
</dbReference>
<evidence type="ECO:0000259" key="10">
    <source>
        <dbReference type="PROSITE" id="PS50259"/>
    </source>
</evidence>
<dbReference type="Gene3D" id="3.40.50.2300">
    <property type="match status" value="2"/>
</dbReference>
<feature type="transmembrane region" description="Helical" evidence="9">
    <location>
        <begin position="383"/>
        <end position="402"/>
    </location>
</feature>
<keyword evidence="2 9" id="KW-0812">Transmembrane</keyword>
<evidence type="ECO:0000256" key="2">
    <source>
        <dbReference type="ARBA" id="ARBA00022692"/>
    </source>
</evidence>
<dbReference type="PANTHER" id="PTHR10519">
    <property type="entry name" value="GABA-B RECEPTOR"/>
    <property type="match status" value="1"/>
</dbReference>
<dbReference type="Proteomes" id="UP000215902">
    <property type="component" value="Unassembled WGS sequence"/>
</dbReference>
<dbReference type="SUPFAM" id="SSF53822">
    <property type="entry name" value="Periplasmic binding protein-like I"/>
    <property type="match status" value="1"/>
</dbReference>
<organism evidence="11 12">
    <name type="scientific">Macrostomum lignano</name>
    <dbReference type="NCBI Taxonomy" id="282301"/>
    <lineage>
        <taxon>Eukaryota</taxon>
        <taxon>Metazoa</taxon>
        <taxon>Spiralia</taxon>
        <taxon>Lophotrochozoa</taxon>
        <taxon>Platyhelminthes</taxon>
        <taxon>Rhabditophora</taxon>
        <taxon>Macrostomorpha</taxon>
        <taxon>Macrostomida</taxon>
        <taxon>Macrostomidae</taxon>
        <taxon>Macrostomum</taxon>
    </lineage>
</organism>
<keyword evidence="3 9" id="KW-1133">Transmembrane helix</keyword>
<keyword evidence="5 9" id="KW-0472">Membrane</keyword>
<evidence type="ECO:0000256" key="4">
    <source>
        <dbReference type="ARBA" id="ARBA00023040"/>
    </source>
</evidence>
<dbReference type="AlphaFoldDB" id="A0A267EPJ4"/>
<feature type="transmembrane region" description="Helical" evidence="9">
    <location>
        <begin position="341"/>
        <end position="362"/>
    </location>
</feature>
<feature type="transmembrane region" description="Helical" evidence="9">
    <location>
        <begin position="176"/>
        <end position="199"/>
    </location>
</feature>
<evidence type="ECO:0000256" key="9">
    <source>
        <dbReference type="SAM" id="Phobius"/>
    </source>
</evidence>
<comment type="caution">
    <text evidence="11">The sequence shown here is derived from an EMBL/GenBank/DDBJ whole genome shotgun (WGS) entry which is preliminary data.</text>
</comment>
<accession>A0A267EPJ4</accession>
<dbReference type="PANTHER" id="PTHR10519:SF74">
    <property type="entry name" value="GAMMA-AMINOBUTYRIC ACID TYPE B RECEPTOR SUBUNIT 2"/>
    <property type="match status" value="1"/>
</dbReference>
<keyword evidence="8" id="KW-0807">Transducer</keyword>
<sequence>MEGSIETDTAVMDPALIETRIGPAGKTLPELYRQFLIEYPARLADARMKTIRGFDLRFDSVMSAALALNQTLQSWNYSDEMQLGNSSFKAELMRNILKLDFIGLSGRVVFDNNGDRTSVVMIYQLRNLSRHLVGTYDPIENVLNWTSKFWFAGGSPPVDAPELLTRQLQLSEAGTIALTSASSIGIAVSIATVAVNFHYRELRLIKMSSPLVNNVIGAGCLMCYASCIVMAVNSHWAVSTGLCWTQTALLTIGYSAAFGAMLAKTWRVHRIFTNVKLRRVAIKDSHLFAVILLVLATDIVLLIAWGIIDPLTVKSVSLPSVETEDGTLIRSTIDVCTCNNMTIWIATELGVKGFLLLFALFFAWETRTVQVEALNDSKKIGVCVYNTTVMGLIGVVILFALPSSSQDLKVSLIASCIIICSSTTLILVFGSKIFMLIKHGPSKVDDMETAMQTSAGITVPQS</sequence>
<comment type="subcellular location">
    <subcellularLocation>
        <location evidence="1">Membrane</location>
        <topology evidence="1">Multi-pass membrane protein</topology>
    </subcellularLocation>
</comment>
<evidence type="ECO:0000313" key="11">
    <source>
        <dbReference type="EMBL" id="PAA63463.1"/>
    </source>
</evidence>
<feature type="transmembrane region" description="Helical" evidence="9">
    <location>
        <begin position="244"/>
        <end position="266"/>
    </location>
</feature>
<evidence type="ECO:0000313" key="12">
    <source>
        <dbReference type="Proteomes" id="UP000215902"/>
    </source>
</evidence>
<feature type="domain" description="G-protein coupled receptors family 3 profile" evidence="10">
    <location>
        <begin position="174"/>
        <end position="452"/>
    </location>
</feature>
<feature type="transmembrane region" description="Helical" evidence="9">
    <location>
        <begin position="211"/>
        <end position="232"/>
    </location>
</feature>
<dbReference type="InterPro" id="IPR002455">
    <property type="entry name" value="GPCR3_GABA-B"/>
</dbReference>
<evidence type="ECO:0000256" key="5">
    <source>
        <dbReference type="ARBA" id="ARBA00023136"/>
    </source>
</evidence>
<feature type="transmembrane region" description="Helical" evidence="9">
    <location>
        <begin position="408"/>
        <end position="429"/>
    </location>
</feature>
<keyword evidence="7" id="KW-0325">Glycoprotein</keyword>
<dbReference type="GO" id="GO:0004965">
    <property type="term" value="F:G protein-coupled GABA receptor activity"/>
    <property type="evidence" value="ECO:0007669"/>
    <property type="project" value="InterPro"/>
</dbReference>
<evidence type="ECO:0000256" key="1">
    <source>
        <dbReference type="ARBA" id="ARBA00004141"/>
    </source>
</evidence>
<name>A0A267EPJ4_9PLAT</name>
<reference evidence="11 12" key="1">
    <citation type="submission" date="2017-06" db="EMBL/GenBank/DDBJ databases">
        <title>A platform for efficient transgenesis in Macrostomum lignano, a flatworm model organism for stem cell research.</title>
        <authorList>
            <person name="Berezikov E."/>
        </authorList>
    </citation>
    <scope>NUCLEOTIDE SEQUENCE [LARGE SCALE GENOMIC DNA]</scope>
    <source>
        <strain evidence="11">DV1</strain>
        <tissue evidence="11">Whole organism</tissue>
    </source>
</reference>
<proteinExistence type="predicted"/>
<dbReference type="InterPro" id="IPR028082">
    <property type="entry name" value="Peripla_BP_I"/>
</dbReference>
<keyword evidence="12" id="KW-1185">Reference proteome</keyword>
<dbReference type="InterPro" id="IPR001828">
    <property type="entry name" value="ANF_lig-bd_rcpt"/>
</dbReference>
<dbReference type="Pfam" id="PF01094">
    <property type="entry name" value="ANF_receptor"/>
    <property type="match status" value="1"/>
</dbReference>
<dbReference type="InterPro" id="IPR017978">
    <property type="entry name" value="GPCR_3_C"/>
</dbReference>
<dbReference type="PROSITE" id="PS50259">
    <property type="entry name" value="G_PROTEIN_RECEP_F3_4"/>
    <property type="match status" value="1"/>
</dbReference>
<evidence type="ECO:0000256" key="3">
    <source>
        <dbReference type="ARBA" id="ARBA00022989"/>
    </source>
</evidence>
<evidence type="ECO:0000256" key="8">
    <source>
        <dbReference type="ARBA" id="ARBA00023224"/>
    </source>
</evidence>
<evidence type="ECO:0000256" key="6">
    <source>
        <dbReference type="ARBA" id="ARBA00023170"/>
    </source>
</evidence>
<dbReference type="Pfam" id="PF00003">
    <property type="entry name" value="7tm_3"/>
    <property type="match status" value="1"/>
</dbReference>
<dbReference type="GO" id="GO:0038039">
    <property type="term" value="C:G protein-coupled receptor heterodimeric complex"/>
    <property type="evidence" value="ECO:0007669"/>
    <property type="project" value="TreeGrafter"/>
</dbReference>
<protein>
    <recommendedName>
        <fullName evidence="10">G-protein coupled receptors family 3 profile domain-containing protein</fullName>
    </recommendedName>
</protein>
<keyword evidence="6" id="KW-0675">Receptor</keyword>
<dbReference type="PRINTS" id="PR01176">
    <property type="entry name" value="GABABRECEPTR"/>
</dbReference>
<dbReference type="STRING" id="282301.A0A267EPJ4"/>
<dbReference type="OrthoDB" id="2150267at2759"/>